<evidence type="ECO:0000313" key="1">
    <source>
        <dbReference type="EMBL" id="KFD60743.1"/>
    </source>
</evidence>
<dbReference type="AlphaFoldDB" id="A0A085MU47"/>
<gene>
    <name evidence="1" type="ORF">M514_27099</name>
</gene>
<accession>A0A085MU47</accession>
<name>A0A085MU47_9BILA</name>
<dbReference type="EMBL" id="KL367651">
    <property type="protein sequence ID" value="KFD60743.1"/>
    <property type="molecule type" value="Genomic_DNA"/>
</dbReference>
<reference evidence="1" key="1">
    <citation type="journal article" date="2014" name="Nat. Genet.">
        <title>Genome and transcriptome of the porcine whipworm Trichuris suis.</title>
        <authorList>
            <person name="Jex A.R."/>
            <person name="Nejsum P."/>
            <person name="Schwarz E.M."/>
            <person name="Hu L."/>
            <person name="Young N.D."/>
            <person name="Hall R.S."/>
            <person name="Korhonen P.K."/>
            <person name="Liao S."/>
            <person name="Thamsborg S."/>
            <person name="Xia J."/>
            <person name="Xu P."/>
            <person name="Wang S."/>
            <person name="Scheerlinck J.P."/>
            <person name="Hofmann A."/>
            <person name="Sternberg P.W."/>
            <person name="Wang J."/>
            <person name="Gasser R.B."/>
        </authorList>
    </citation>
    <scope>NUCLEOTIDE SEQUENCE [LARGE SCALE GENOMIC DNA]</scope>
    <source>
        <strain evidence="1">DCEP-RM93F</strain>
    </source>
</reference>
<dbReference type="Proteomes" id="UP000030758">
    <property type="component" value="Unassembled WGS sequence"/>
</dbReference>
<proteinExistence type="predicted"/>
<protein>
    <submittedName>
        <fullName evidence="1">Uncharacterized protein</fullName>
    </submittedName>
</protein>
<sequence>MTGAALDRSAVDTPHHLREVIFARPQPSPPHELTQVRLQFAPVGSATQPYFAASLVPTGTHSV</sequence>
<organism evidence="1">
    <name type="scientific">Trichuris suis</name>
    <name type="common">pig whipworm</name>
    <dbReference type="NCBI Taxonomy" id="68888"/>
    <lineage>
        <taxon>Eukaryota</taxon>
        <taxon>Metazoa</taxon>
        <taxon>Ecdysozoa</taxon>
        <taxon>Nematoda</taxon>
        <taxon>Enoplea</taxon>
        <taxon>Dorylaimia</taxon>
        <taxon>Trichinellida</taxon>
        <taxon>Trichuridae</taxon>
        <taxon>Trichuris</taxon>
    </lineage>
</organism>